<evidence type="ECO:0000256" key="1">
    <source>
        <dbReference type="SAM" id="MobiDB-lite"/>
    </source>
</evidence>
<accession>A0A8S3U126</accession>
<dbReference type="AlphaFoldDB" id="A0A8S3U126"/>
<proteinExistence type="predicted"/>
<dbReference type="Proteomes" id="UP000683360">
    <property type="component" value="Unassembled WGS sequence"/>
</dbReference>
<reference evidence="2" key="1">
    <citation type="submission" date="2021-03" db="EMBL/GenBank/DDBJ databases">
        <authorList>
            <person name="Bekaert M."/>
        </authorList>
    </citation>
    <scope>NUCLEOTIDE SEQUENCE</scope>
</reference>
<keyword evidence="3" id="KW-1185">Reference proteome</keyword>
<feature type="compositionally biased region" description="Acidic residues" evidence="1">
    <location>
        <begin position="347"/>
        <end position="358"/>
    </location>
</feature>
<comment type="caution">
    <text evidence="2">The sequence shown here is derived from an EMBL/GenBank/DDBJ whole genome shotgun (WGS) entry which is preliminary data.</text>
</comment>
<protein>
    <submittedName>
        <fullName evidence="2">Uncharacterized protein</fullName>
    </submittedName>
</protein>
<feature type="region of interest" description="Disordered" evidence="1">
    <location>
        <begin position="347"/>
        <end position="383"/>
    </location>
</feature>
<feature type="compositionally biased region" description="Low complexity" evidence="1">
    <location>
        <begin position="359"/>
        <end position="372"/>
    </location>
</feature>
<dbReference type="EMBL" id="CAJPWZ010002543">
    <property type="protein sequence ID" value="CAG2239951.1"/>
    <property type="molecule type" value="Genomic_DNA"/>
</dbReference>
<evidence type="ECO:0000313" key="3">
    <source>
        <dbReference type="Proteomes" id="UP000683360"/>
    </source>
</evidence>
<name>A0A8S3U126_MYTED</name>
<evidence type="ECO:0000313" key="2">
    <source>
        <dbReference type="EMBL" id="CAG2239951.1"/>
    </source>
</evidence>
<feature type="compositionally biased region" description="Acidic residues" evidence="1">
    <location>
        <begin position="373"/>
        <end position="383"/>
    </location>
</feature>
<dbReference type="OrthoDB" id="10335825at2759"/>
<sequence length="383" mass="43912">MKSLSKNKSVDLMAGSEKILRVHHRNMVHARYLQNNLNDLDNICKRNMNRVQQEIYNVYYSEFLPLRESKKTIHFNGLEARAARRGTKRFDLVGDGRVKQKCVFPDICRSTCTYDSFSTPTVFSRLSDVPPLPSIHDQYKRKEKYEKIKQKDQTFVPLSVILKLPKEDRHIFIGKWKEDFERSCPSVVSRQEESSPPLNNDRLEMIKSAIALSSEPAPDIDGTKKSRKLRKSFLVSLRKDSMPTWNHSDGKGIKDLNKRRLSAIKPHSSLSRNGSAKSVTNRLKLENVVNEIRENEMDLISAFTKPSATAVLESMKDKTSQFASTSISNSPIAESNYSETPRFFSEIDEEPSSFEDSDWSSYTSSTGSSYWEYTDDDYSETAE</sequence>
<organism evidence="2 3">
    <name type="scientific">Mytilus edulis</name>
    <name type="common">Blue mussel</name>
    <dbReference type="NCBI Taxonomy" id="6550"/>
    <lineage>
        <taxon>Eukaryota</taxon>
        <taxon>Metazoa</taxon>
        <taxon>Spiralia</taxon>
        <taxon>Lophotrochozoa</taxon>
        <taxon>Mollusca</taxon>
        <taxon>Bivalvia</taxon>
        <taxon>Autobranchia</taxon>
        <taxon>Pteriomorphia</taxon>
        <taxon>Mytilida</taxon>
        <taxon>Mytiloidea</taxon>
        <taxon>Mytilidae</taxon>
        <taxon>Mytilinae</taxon>
        <taxon>Mytilus</taxon>
    </lineage>
</organism>
<gene>
    <name evidence="2" type="ORF">MEDL_52276</name>
</gene>